<accession>W5SW92</accession>
<dbReference type="Proteomes" id="UP000019330">
    <property type="component" value="Chromosome"/>
</dbReference>
<dbReference type="NCBIfam" id="NF047404">
    <property type="entry name" value="cdiGMPrecepPlzA"/>
    <property type="match status" value="1"/>
</dbReference>
<proteinExistence type="predicted"/>
<evidence type="ECO:0000313" key="3">
    <source>
        <dbReference type="Proteomes" id="UP000019330"/>
    </source>
</evidence>
<name>W5SW92_9SPIR</name>
<dbReference type="HOGENOM" id="CLU_1064233_0_0_12"/>
<organism evidence="2 3">
    <name type="scientific">Borrelia coriaceae ATCC 43381</name>
    <dbReference type="NCBI Taxonomy" id="1408429"/>
    <lineage>
        <taxon>Bacteria</taxon>
        <taxon>Pseudomonadati</taxon>
        <taxon>Spirochaetota</taxon>
        <taxon>Spirochaetia</taxon>
        <taxon>Spirochaetales</taxon>
        <taxon>Borreliaceae</taxon>
        <taxon>Borrelia</taxon>
    </lineage>
</organism>
<dbReference type="AlphaFoldDB" id="W5SW92"/>
<dbReference type="eggNOG" id="ENOG502ZPJT">
    <property type="taxonomic scope" value="Bacteria"/>
</dbReference>
<gene>
    <name evidence="2" type="ORF">BCO_0042200</name>
</gene>
<dbReference type="Pfam" id="PF20424">
    <property type="entry name" value="PilZN3"/>
    <property type="match status" value="1"/>
</dbReference>
<feature type="domain" description="PilZN3" evidence="1">
    <location>
        <begin position="19"/>
        <end position="153"/>
    </location>
</feature>
<sequence>MSISACLLDFKERFMFLSRKIKSYEAKYRGKEIKMSTEINSFLNIKNSVEVRVGNYVAYGVIYSISMNAIKLILQEDKVLPILAQNGNSGTIHFKSFDNVGDESFFIPSLVVKLLNASSCSVQDKEYNLLTLDFLSPLPGEVAVKIGKLLDLKLGQNQRIHERIIIDKDSLRKLNLSSDRAFIEVNGVKHKCLIKDMSYGGALLISYFDYEGIDENNTGLTLSFDIAGKKVSIVGKARNLSVIQTPNGKVLALGMAFCEEKIPLDYTMLIHDYFN</sequence>
<evidence type="ECO:0000259" key="1">
    <source>
        <dbReference type="Pfam" id="PF20424"/>
    </source>
</evidence>
<dbReference type="EMBL" id="CP005745">
    <property type="protein sequence ID" value="AHH10928.1"/>
    <property type="molecule type" value="Genomic_DNA"/>
</dbReference>
<evidence type="ECO:0000313" key="2">
    <source>
        <dbReference type="EMBL" id="AHH10928.1"/>
    </source>
</evidence>
<dbReference type="InterPro" id="IPR046853">
    <property type="entry name" value="PilZN3"/>
</dbReference>
<keyword evidence="3" id="KW-1185">Reference proteome</keyword>
<protein>
    <recommendedName>
        <fullName evidence="1">PilZN3 domain-containing protein</fullName>
    </recommendedName>
</protein>
<dbReference type="PATRIC" id="fig|1313292.3.peg.794"/>
<reference evidence="2" key="1">
    <citation type="submission" date="2013-04" db="EMBL/GenBank/DDBJ databases">
        <title>Comparative Genomics of Relapsing Fever Spirochetes.</title>
        <authorList>
            <person name="Schwan T.G."/>
            <person name="Raffel S.J."/>
            <person name="Porcella S.F."/>
            <person name="Martens C.A."/>
            <person name="Bruno D.P."/>
            <person name="Ricklefs S.M."/>
            <person name="Barbian K.B."/>
        </authorList>
    </citation>
    <scope>NUCLEOTIDE SEQUENCE [LARGE SCALE GENOMIC DNA]</scope>
    <source>
        <strain evidence="2">Co53</strain>
    </source>
</reference>